<proteinExistence type="predicted"/>
<keyword evidence="3" id="KW-0378">Hydrolase</keyword>
<reference evidence="6 7" key="1">
    <citation type="journal article" date="2016" name="Mol. Biol. Evol.">
        <title>Genome-Wide Survey of Gut Fungi (Harpellales) Reveals the First Horizontally Transferred Ubiquitin Gene from a Mosquito Host.</title>
        <authorList>
            <person name="Wang Y."/>
            <person name="White M.M."/>
            <person name="Kvist S."/>
            <person name="Moncalvo J.M."/>
        </authorList>
    </citation>
    <scope>NUCLEOTIDE SEQUENCE [LARGE SCALE GENOMIC DNA]</scope>
    <source>
        <strain evidence="6 7">ALG-7-W6</strain>
    </source>
</reference>
<organism evidence="6 7">
    <name type="scientific">Smittium mucronatum</name>
    <dbReference type="NCBI Taxonomy" id="133383"/>
    <lineage>
        <taxon>Eukaryota</taxon>
        <taxon>Fungi</taxon>
        <taxon>Fungi incertae sedis</taxon>
        <taxon>Zoopagomycota</taxon>
        <taxon>Kickxellomycotina</taxon>
        <taxon>Harpellomycetes</taxon>
        <taxon>Harpellales</taxon>
        <taxon>Legeriomycetaceae</taxon>
        <taxon>Smittium</taxon>
    </lineage>
</organism>
<comment type="cofactor">
    <cofactor evidence="1">
        <name>Zn(2+)</name>
        <dbReference type="ChEBI" id="CHEBI:29105"/>
    </cofactor>
</comment>
<comment type="caution">
    <text evidence="6">The sequence shown here is derived from an EMBL/GenBank/DDBJ whole genome shotgun (WGS) entry which is preliminary data.</text>
</comment>
<dbReference type="GO" id="GO:0016788">
    <property type="term" value="F:hydrolase activity, acting on ester bonds"/>
    <property type="evidence" value="ECO:0007669"/>
    <property type="project" value="InterPro"/>
</dbReference>
<dbReference type="CDD" id="cd06251">
    <property type="entry name" value="M14_ASTE_ASPA-like"/>
    <property type="match status" value="1"/>
</dbReference>
<dbReference type="Pfam" id="PF24827">
    <property type="entry name" value="AstE_AspA_cat"/>
    <property type="match status" value="1"/>
</dbReference>
<dbReference type="GO" id="GO:0046872">
    <property type="term" value="F:metal ion binding"/>
    <property type="evidence" value="ECO:0007669"/>
    <property type="project" value="UniProtKB-KW"/>
</dbReference>
<evidence type="ECO:0000256" key="2">
    <source>
        <dbReference type="ARBA" id="ARBA00022723"/>
    </source>
</evidence>
<evidence type="ECO:0000259" key="5">
    <source>
        <dbReference type="Pfam" id="PF24827"/>
    </source>
</evidence>
<dbReference type="SUPFAM" id="SSF53187">
    <property type="entry name" value="Zn-dependent exopeptidases"/>
    <property type="match status" value="1"/>
</dbReference>
<evidence type="ECO:0000256" key="1">
    <source>
        <dbReference type="ARBA" id="ARBA00001947"/>
    </source>
</evidence>
<dbReference type="OrthoDB" id="5588846at2759"/>
<evidence type="ECO:0000313" key="7">
    <source>
        <dbReference type="Proteomes" id="UP000187455"/>
    </source>
</evidence>
<accession>A0A1R0H8U7</accession>
<dbReference type="InterPro" id="IPR053138">
    <property type="entry name" value="N-alpha-Ac-DABA_deacetylase"/>
</dbReference>
<dbReference type="Proteomes" id="UP000187455">
    <property type="component" value="Unassembled WGS sequence"/>
</dbReference>
<dbReference type="PANTHER" id="PTHR37326:SF1">
    <property type="entry name" value="BLL3975 PROTEIN"/>
    <property type="match status" value="1"/>
</dbReference>
<keyword evidence="4" id="KW-0862">Zinc</keyword>
<protein>
    <submittedName>
        <fullName evidence="6">N-alpha-acetyl-L-2,4-diaminobutyric acid deacetylase</fullName>
    </submittedName>
</protein>
<keyword evidence="2" id="KW-0479">Metal-binding</keyword>
<dbReference type="PANTHER" id="PTHR37326">
    <property type="entry name" value="BLL3975 PROTEIN"/>
    <property type="match status" value="1"/>
</dbReference>
<evidence type="ECO:0000256" key="3">
    <source>
        <dbReference type="ARBA" id="ARBA00022801"/>
    </source>
</evidence>
<dbReference type="EMBL" id="LSSL01000083">
    <property type="protein sequence ID" value="OLY85527.1"/>
    <property type="molecule type" value="Genomic_DNA"/>
</dbReference>
<sequence length="461" mass="52152">MEHFSKAPELHSISLGRISEIESAFSNLENRYNRLDFLTEIDQWFSDFTSVNEEIEEVLVSLKERISIIDNLIFSENNVSSDAYNKLNVKKQNSRKKILEINTLHKRSRKFWREAVEKKHGFLKNSKESNADKNLISELEFLKHYENFEEVHKLISSKESFIFKGWIKISEDFLGNNLSVPVITINGRYKGPVLGIVSTIHGNELNGIRAIHDLINQIDLEKVHGTIVAVPVLNIPGFSMSQRHFSDGRDLNRMMPGNKNGSPAEIYSYKIFNKLISKFNYLIDLHTASKNRVNSVYVRADLSDKTVKKIAFLQCPQIILQSTDLRGSLRGAAMDIGIPTITVEIGDPSVFQESNIFNSISGIKNILANLKMIPDGDFCQTAIPTVCNTSYWVHSENGGLLSVIPKVNEKVRKNDLIARVHDIFGNLIKDYFSPQNGIIIGKQSNPVIQPGSRIVHLGIMQ</sequence>
<dbReference type="Gene3D" id="3.40.630.10">
    <property type="entry name" value="Zn peptidases"/>
    <property type="match status" value="1"/>
</dbReference>
<dbReference type="InterPro" id="IPR055438">
    <property type="entry name" value="AstE_AspA_cat"/>
</dbReference>
<feature type="domain" description="Succinylglutamate desuccinylase/Aspartoacylase catalytic" evidence="5">
    <location>
        <begin position="191"/>
        <end position="368"/>
    </location>
</feature>
<gene>
    <name evidence="6" type="ORF">AYI68_g274</name>
</gene>
<name>A0A1R0H8U7_9FUNG</name>
<keyword evidence="7" id="KW-1185">Reference proteome</keyword>
<dbReference type="AlphaFoldDB" id="A0A1R0H8U7"/>
<evidence type="ECO:0000256" key="4">
    <source>
        <dbReference type="ARBA" id="ARBA00022833"/>
    </source>
</evidence>
<evidence type="ECO:0000313" key="6">
    <source>
        <dbReference type="EMBL" id="OLY85527.1"/>
    </source>
</evidence>